<dbReference type="AlphaFoldDB" id="A0A367R0R4"/>
<accession>A0A367R0R4</accession>
<sequence>MKVQVEQLTANEFLWAKEWIKECLPWRDLSCPEEVEELTEQEIISGIKIHYSGGIKQFKLAVEDHIFPSNS</sequence>
<reference evidence="1 2" key="1">
    <citation type="submission" date="2016-04" db="EMBL/GenBank/DDBJ databases">
        <authorList>
            <person name="Evans L.H."/>
            <person name="Alamgir A."/>
            <person name="Owens N."/>
            <person name="Weber N.D."/>
            <person name="Virtaneva K."/>
            <person name="Barbian K."/>
            <person name="Babar A."/>
            <person name="Rosenke K."/>
        </authorList>
    </citation>
    <scope>NUCLEOTIDE SEQUENCE [LARGE SCALE GENOMIC DNA]</scope>
    <source>
        <strain evidence="1">NIES-2108</strain>
    </source>
</reference>
<protein>
    <submittedName>
        <fullName evidence="1">Uncharacterized protein</fullName>
    </submittedName>
</protein>
<dbReference type="Proteomes" id="UP000252085">
    <property type="component" value="Unassembled WGS sequence"/>
</dbReference>
<comment type="caution">
    <text evidence="1">The sequence shown here is derived from an EMBL/GenBank/DDBJ whole genome shotgun (WGS) entry which is preliminary data.</text>
</comment>
<proteinExistence type="predicted"/>
<dbReference type="EMBL" id="LXQE01000196">
    <property type="protein sequence ID" value="RCJ29541.1"/>
    <property type="molecule type" value="Genomic_DNA"/>
</dbReference>
<evidence type="ECO:0000313" key="1">
    <source>
        <dbReference type="EMBL" id="RCJ29541.1"/>
    </source>
</evidence>
<name>A0A367R0R4_NOSPU</name>
<evidence type="ECO:0000313" key="2">
    <source>
        <dbReference type="Proteomes" id="UP000252085"/>
    </source>
</evidence>
<organism evidence="1 2">
    <name type="scientific">Nostoc punctiforme NIES-2108</name>
    <dbReference type="NCBI Taxonomy" id="1356359"/>
    <lineage>
        <taxon>Bacteria</taxon>
        <taxon>Bacillati</taxon>
        <taxon>Cyanobacteriota</taxon>
        <taxon>Cyanophyceae</taxon>
        <taxon>Nostocales</taxon>
        <taxon>Nostocaceae</taxon>
        <taxon>Nostoc</taxon>
    </lineage>
</organism>
<gene>
    <name evidence="1" type="ORF">A6769_35410</name>
</gene>